<name>A0A2T0FMQ8_9ASCO</name>
<dbReference type="PANTHER" id="PTHR47175">
    <property type="entry name" value="LIPASE ATG15-RELATED"/>
    <property type="match status" value="1"/>
</dbReference>
<keyword evidence="12" id="KW-0442">Lipid degradation</keyword>
<evidence type="ECO:0000256" key="8">
    <source>
        <dbReference type="ARBA" id="ARBA00019241"/>
    </source>
</evidence>
<evidence type="ECO:0000256" key="4">
    <source>
        <dbReference type="ARBA" id="ARBA00010701"/>
    </source>
</evidence>
<dbReference type="EC" id="3.1.1.3" evidence="6"/>
<evidence type="ECO:0000256" key="7">
    <source>
        <dbReference type="ARBA" id="ARBA00018542"/>
    </source>
</evidence>
<evidence type="ECO:0000256" key="21">
    <source>
        <dbReference type="SAM" id="MobiDB-lite"/>
    </source>
</evidence>
<evidence type="ECO:0000256" key="6">
    <source>
        <dbReference type="ARBA" id="ARBA00013279"/>
    </source>
</evidence>
<feature type="domain" description="Fungal lipase-type" evidence="23">
    <location>
        <begin position="269"/>
        <end position="302"/>
    </location>
</feature>
<comment type="subunit">
    <text evidence="5">Binds to both phosphatidylinositol (PI) and phosphatidylinositol 3,5-bisphosphate (PIP2).</text>
</comment>
<dbReference type="OrthoDB" id="58570at2759"/>
<comment type="catalytic activity">
    <reaction evidence="1">
        <text>a triacylglycerol + H2O = a diacylglycerol + a fatty acid + H(+)</text>
        <dbReference type="Rhea" id="RHEA:12044"/>
        <dbReference type="ChEBI" id="CHEBI:15377"/>
        <dbReference type="ChEBI" id="CHEBI:15378"/>
        <dbReference type="ChEBI" id="CHEBI:17855"/>
        <dbReference type="ChEBI" id="CHEBI:18035"/>
        <dbReference type="ChEBI" id="CHEBI:28868"/>
        <dbReference type="EC" id="3.1.1.3"/>
    </reaction>
</comment>
<dbReference type="GO" id="GO:0004806">
    <property type="term" value="F:triacylglycerol lipase activity"/>
    <property type="evidence" value="ECO:0007669"/>
    <property type="project" value="UniProtKB-EC"/>
</dbReference>
<evidence type="ECO:0000313" key="25">
    <source>
        <dbReference type="Proteomes" id="UP000238350"/>
    </source>
</evidence>
<dbReference type="Gene3D" id="3.40.50.1820">
    <property type="entry name" value="alpha/beta hydrolase"/>
    <property type="match status" value="1"/>
</dbReference>
<feature type="compositionally biased region" description="Low complexity" evidence="21">
    <location>
        <begin position="439"/>
        <end position="458"/>
    </location>
</feature>
<evidence type="ECO:0000256" key="9">
    <source>
        <dbReference type="ARBA" id="ARBA00022692"/>
    </source>
</evidence>
<dbReference type="CDD" id="cd00519">
    <property type="entry name" value="Lipase_3"/>
    <property type="match status" value="1"/>
</dbReference>
<evidence type="ECO:0000256" key="12">
    <source>
        <dbReference type="ARBA" id="ARBA00022963"/>
    </source>
</evidence>
<evidence type="ECO:0000256" key="5">
    <source>
        <dbReference type="ARBA" id="ARBA00011137"/>
    </source>
</evidence>
<keyword evidence="17" id="KW-0472">Membrane</keyword>
<keyword evidence="14" id="KW-1133">Transmembrane helix</keyword>
<dbReference type="GO" id="GO:0046461">
    <property type="term" value="P:neutral lipid catabolic process"/>
    <property type="evidence" value="ECO:0007669"/>
    <property type="project" value="TreeGrafter"/>
</dbReference>
<dbReference type="InterPro" id="IPR029058">
    <property type="entry name" value="AB_hydrolase_fold"/>
</dbReference>
<dbReference type="EMBL" id="NDIQ01000022">
    <property type="protein sequence ID" value="PRT56249.1"/>
    <property type="molecule type" value="Genomic_DNA"/>
</dbReference>
<accession>A0A2T0FMQ8</accession>
<keyword evidence="18" id="KW-0325">Glycoprotein</keyword>
<evidence type="ECO:0000313" key="24">
    <source>
        <dbReference type="EMBL" id="PRT56249.1"/>
    </source>
</evidence>
<proteinExistence type="inferred from homology"/>
<dbReference type="RefSeq" id="XP_024666194.1">
    <property type="nucleotide sequence ID" value="XM_024810426.1"/>
</dbReference>
<dbReference type="AlphaFoldDB" id="A0A2T0FMQ8"/>
<sequence length="494" mass="54611">MLKTIVAIALIVAFYEFWGDDLNRIWFPDESKTPYDVPGFELDYIFHHNTDGTGFHGRMEASGLHVQTSNMGVSVTTKSILKYKRRTVEEIESDWASRLRLPVEDRSQVALAQALGIRPGLVNQHELQLQSHEVSSPNVSDKRTVLSLAEMAANAYVAIPHHGDWTNVSKGWDHEGFGWMSDGIRGYVFTSPDKKLVVLSFKGTSAAVLDDGGPTAPNDKINDNLFFSCCCARISYLWNTVCDCYMGDGNRCDEACVEAEFWRQDRYYRAALEIFANVTALYPTADLWVTGHSLGGVLSSLIGRTYGVPAVTFQAPGDKLAVERLHLPVSPGVPIWDDYIWQFGHTADPIFTGDCTGPSSTCWISGFAMESQCHSGLVCSYDVVKELGWRPSVANHRIHVVIDDIINVYDQPAECVVPEPCSECDGWEFIDPLAPPVESSTTTTTASTTTLATSSTPTHTVTTAEPIESCVTRAWYGRCLSWTTTMPTATPYLF</sequence>
<organism evidence="24 25">
    <name type="scientific">Wickerhamiella sorbophila</name>
    <dbReference type="NCBI Taxonomy" id="45607"/>
    <lineage>
        <taxon>Eukaryota</taxon>
        <taxon>Fungi</taxon>
        <taxon>Dikarya</taxon>
        <taxon>Ascomycota</taxon>
        <taxon>Saccharomycotina</taxon>
        <taxon>Dipodascomycetes</taxon>
        <taxon>Dipodascales</taxon>
        <taxon>Trichomonascaceae</taxon>
        <taxon>Wickerhamiella</taxon>
    </lineage>
</organism>
<dbReference type="GO" id="GO:0032585">
    <property type="term" value="C:multivesicular body membrane"/>
    <property type="evidence" value="ECO:0007669"/>
    <property type="project" value="UniProtKB-SubCell"/>
</dbReference>
<keyword evidence="16" id="KW-0443">Lipid metabolism</keyword>
<feature type="region of interest" description="Disordered" evidence="21">
    <location>
        <begin position="436"/>
        <end position="458"/>
    </location>
</feature>
<dbReference type="InterPro" id="IPR050805">
    <property type="entry name" value="ATG15_Lipase"/>
</dbReference>
<dbReference type="PANTHER" id="PTHR47175:SF2">
    <property type="entry name" value="LIPASE ATG15-RELATED"/>
    <property type="match status" value="1"/>
</dbReference>
<dbReference type="STRING" id="45607.A0A2T0FMQ8"/>
<evidence type="ECO:0000256" key="11">
    <source>
        <dbReference type="ARBA" id="ARBA00022801"/>
    </source>
</evidence>
<evidence type="ECO:0000256" key="20">
    <source>
        <dbReference type="ARBA" id="ARBA00029828"/>
    </source>
</evidence>
<dbReference type="InterPro" id="IPR002921">
    <property type="entry name" value="Fungal_lipase-type"/>
</dbReference>
<evidence type="ECO:0000256" key="17">
    <source>
        <dbReference type="ARBA" id="ARBA00023136"/>
    </source>
</evidence>
<keyword evidence="10" id="KW-0967">Endosome</keyword>
<dbReference type="GO" id="GO:0006660">
    <property type="term" value="P:phosphatidylserine catabolic process"/>
    <property type="evidence" value="ECO:0007669"/>
    <property type="project" value="TreeGrafter"/>
</dbReference>
<evidence type="ECO:0000256" key="18">
    <source>
        <dbReference type="ARBA" id="ARBA00023180"/>
    </source>
</evidence>
<keyword evidence="22" id="KW-0732">Signal</keyword>
<comment type="similarity">
    <text evidence="4">Belongs to the AB hydrolase superfamily. Lipase family.</text>
</comment>
<reference evidence="24 25" key="1">
    <citation type="submission" date="2017-04" db="EMBL/GenBank/DDBJ databases">
        <title>Genome sequencing of [Candida] sorbophila.</title>
        <authorList>
            <person name="Ahn J.O."/>
        </authorList>
    </citation>
    <scope>NUCLEOTIDE SEQUENCE [LARGE SCALE GENOMIC DNA]</scope>
    <source>
        <strain evidence="24 25">DS02</strain>
    </source>
</reference>
<evidence type="ECO:0000256" key="13">
    <source>
        <dbReference type="ARBA" id="ARBA00022968"/>
    </source>
</evidence>
<evidence type="ECO:0000256" key="19">
    <source>
        <dbReference type="ARBA" id="ARBA00024663"/>
    </source>
</evidence>
<protein>
    <recommendedName>
        <fullName evidence="7">Putative lipase ATG15</fullName>
        <ecNumber evidence="6">3.1.1.3</ecNumber>
    </recommendedName>
    <alternativeName>
        <fullName evidence="20">Autophagy-related protein 15</fullName>
    </alternativeName>
    <alternativeName>
        <fullName evidence="8">Putative lipase atg15</fullName>
    </alternativeName>
</protein>
<dbReference type="Proteomes" id="UP000238350">
    <property type="component" value="Unassembled WGS sequence"/>
</dbReference>
<comment type="caution">
    <text evidence="24">The sequence shown here is derived from an EMBL/GenBank/DDBJ whole genome shotgun (WGS) entry which is preliminary data.</text>
</comment>
<evidence type="ECO:0000256" key="16">
    <source>
        <dbReference type="ARBA" id="ARBA00023098"/>
    </source>
</evidence>
<keyword evidence="25" id="KW-1185">Reference proteome</keyword>
<comment type="function">
    <text evidence="19">Lipase which is essential for lysis of subvacuolar cytoplasm to vacuole targeted bodies and intravacuolar autophagic bodies. Involved in the lysis of intravacuolar multivesicular body (MVB) vesicles. The intravacuolar membrane disintegration by ATG15 is critical to life span extension.</text>
</comment>
<evidence type="ECO:0000259" key="23">
    <source>
        <dbReference type="Pfam" id="PF01764"/>
    </source>
</evidence>
<evidence type="ECO:0000256" key="14">
    <source>
        <dbReference type="ARBA" id="ARBA00022989"/>
    </source>
</evidence>
<dbReference type="GO" id="GO:0034496">
    <property type="term" value="P:multivesicular body membrane disassembly"/>
    <property type="evidence" value="ECO:0007669"/>
    <property type="project" value="TreeGrafter"/>
</dbReference>
<evidence type="ECO:0000256" key="10">
    <source>
        <dbReference type="ARBA" id="ARBA00022753"/>
    </source>
</evidence>
<keyword evidence="13" id="KW-0735">Signal-anchor</keyword>
<keyword evidence="9" id="KW-0812">Transmembrane</keyword>
<dbReference type="GO" id="GO:0004620">
    <property type="term" value="F:phospholipase activity"/>
    <property type="evidence" value="ECO:0007669"/>
    <property type="project" value="TreeGrafter"/>
</dbReference>
<dbReference type="GO" id="GO:0005775">
    <property type="term" value="C:vacuolar lumen"/>
    <property type="evidence" value="ECO:0007669"/>
    <property type="project" value="TreeGrafter"/>
</dbReference>
<keyword evidence="11" id="KW-0378">Hydrolase</keyword>
<evidence type="ECO:0000256" key="15">
    <source>
        <dbReference type="ARBA" id="ARBA00023006"/>
    </source>
</evidence>
<evidence type="ECO:0000256" key="3">
    <source>
        <dbReference type="ARBA" id="ARBA00004343"/>
    </source>
</evidence>
<keyword evidence="15" id="KW-0072">Autophagy</keyword>
<evidence type="ECO:0000256" key="1">
    <source>
        <dbReference type="ARBA" id="ARBA00001024"/>
    </source>
</evidence>
<feature type="signal peptide" evidence="22">
    <location>
        <begin position="1"/>
        <end position="19"/>
    </location>
</feature>
<evidence type="ECO:0000256" key="22">
    <source>
        <dbReference type="SAM" id="SignalP"/>
    </source>
</evidence>
<feature type="chain" id="PRO_5015510635" description="Putative lipase ATG15" evidence="22">
    <location>
        <begin position="20"/>
        <end position="494"/>
    </location>
</feature>
<dbReference type="GO" id="GO:0034727">
    <property type="term" value="P:piecemeal microautophagy of the nucleus"/>
    <property type="evidence" value="ECO:0007669"/>
    <property type="project" value="TreeGrafter"/>
</dbReference>
<evidence type="ECO:0000256" key="2">
    <source>
        <dbReference type="ARBA" id="ARBA00004270"/>
    </source>
</evidence>
<comment type="subcellular location">
    <subcellularLocation>
        <location evidence="3">Endosome</location>
        <location evidence="3">Multivesicular body membrane</location>
        <topology evidence="3">Single-pass type II membrane protein</topology>
    </subcellularLocation>
    <subcellularLocation>
        <location evidence="2">Prevacuolar compartment membrane</location>
        <topology evidence="2">Single-pass type II membrane protein</topology>
    </subcellularLocation>
</comment>
<gene>
    <name evidence="24" type="ORF">B9G98_03869</name>
</gene>
<dbReference type="GeneID" id="36517617"/>
<dbReference type="SUPFAM" id="SSF53474">
    <property type="entry name" value="alpha/beta-Hydrolases"/>
    <property type="match status" value="1"/>
</dbReference>
<dbReference type="Pfam" id="PF01764">
    <property type="entry name" value="Lipase_3"/>
    <property type="match status" value="1"/>
</dbReference>